<keyword evidence="9 15" id="KW-0822">Tryptophan biosynthesis</keyword>
<evidence type="ECO:0000256" key="13">
    <source>
        <dbReference type="ARBA" id="ARBA00025634"/>
    </source>
</evidence>
<comment type="cofactor">
    <cofactor evidence="1 15">
        <name>Mg(2+)</name>
        <dbReference type="ChEBI" id="CHEBI:18420"/>
    </cofactor>
</comment>
<dbReference type="InterPro" id="IPR015890">
    <property type="entry name" value="Chorismate_C"/>
</dbReference>
<evidence type="ECO:0000256" key="1">
    <source>
        <dbReference type="ARBA" id="ARBA00001946"/>
    </source>
</evidence>
<dbReference type="EC" id="4.1.3.27" evidence="5 15"/>
<evidence type="ECO:0000313" key="18">
    <source>
        <dbReference type="EMBL" id="QDU74825.1"/>
    </source>
</evidence>
<evidence type="ECO:0000259" key="16">
    <source>
        <dbReference type="Pfam" id="PF00425"/>
    </source>
</evidence>
<comment type="catalytic activity">
    <reaction evidence="14 15">
        <text>chorismate + L-glutamine = anthranilate + pyruvate + L-glutamate + H(+)</text>
        <dbReference type="Rhea" id="RHEA:21732"/>
        <dbReference type="ChEBI" id="CHEBI:15361"/>
        <dbReference type="ChEBI" id="CHEBI:15378"/>
        <dbReference type="ChEBI" id="CHEBI:16567"/>
        <dbReference type="ChEBI" id="CHEBI:29748"/>
        <dbReference type="ChEBI" id="CHEBI:29985"/>
        <dbReference type="ChEBI" id="CHEBI:58359"/>
        <dbReference type="EC" id="4.1.3.27"/>
    </reaction>
</comment>
<evidence type="ECO:0000256" key="4">
    <source>
        <dbReference type="ARBA" id="ARBA00011575"/>
    </source>
</evidence>
<evidence type="ECO:0000256" key="15">
    <source>
        <dbReference type="RuleBase" id="RU364045"/>
    </source>
</evidence>
<dbReference type="EMBL" id="CP036289">
    <property type="protein sequence ID" value="QDU74825.1"/>
    <property type="molecule type" value="Genomic_DNA"/>
</dbReference>
<evidence type="ECO:0000256" key="3">
    <source>
        <dbReference type="ARBA" id="ARBA00009562"/>
    </source>
</evidence>
<evidence type="ECO:0000259" key="17">
    <source>
        <dbReference type="Pfam" id="PF04715"/>
    </source>
</evidence>
<dbReference type="SUPFAM" id="SSF56322">
    <property type="entry name" value="ADC synthase"/>
    <property type="match status" value="1"/>
</dbReference>
<dbReference type="GO" id="GO:0004049">
    <property type="term" value="F:anthranilate synthase activity"/>
    <property type="evidence" value="ECO:0007669"/>
    <property type="project" value="UniProtKB-EC"/>
</dbReference>
<comment type="function">
    <text evidence="13 15">Part of a heterotetrameric complex that catalyzes the two-step biosynthesis of anthranilate, an intermediate in the biosynthesis of L-tryptophan. In the first step, the glutamine-binding beta subunit (TrpG) of anthranilate synthase (AS) provides the glutamine amidotransferase activity which generates ammonia as a substrate that, along with chorismate, is used in the second step, catalyzed by the large alpha subunit of AS (TrpE) to produce anthranilate. In the absence of TrpG, TrpE can synthesize anthranilate directly from chorismate and high concentrations of ammonia.</text>
</comment>
<dbReference type="InterPro" id="IPR005256">
    <property type="entry name" value="Anth_synth_I_PabB"/>
</dbReference>
<evidence type="ECO:0000256" key="7">
    <source>
        <dbReference type="ARBA" id="ARBA00022605"/>
    </source>
</evidence>
<gene>
    <name evidence="15 18" type="primary">trpE</name>
    <name evidence="18" type="ORF">Pan97_18410</name>
</gene>
<proteinExistence type="inferred from homology"/>
<sequence length="504" mass="55630">MPYLPEFSEFKKLAEKFEIIPVYRRLISDSMTPVSAFHKLDDGKPACLFESVVGGEKVGRYSFIGIHPEYHLSATRDQVTISSKQGTETFTSANPLEELRKRLDTGNVAHIEGLPPFNGGAIGYAGYDVVRYVENLPNAPEDDRHLPDLSFGFYNNLVVFDNVTKTAYVIVMAKCPKGKAHDYQAIYDAACQQAEEIVAQLTKHDPTLTPTDIDLAGLPTIPYRSNFTQEDFEAAVRKCVEYIVAGDIFQVVFSQRLEVDIHSDPFEIYRTLRIVNPSPFMFFLRTPDTTLVGSSPEIMVRVMDGTVTVRPLAGTRPRGLTEAEDLRLAEELLADPKERAEHVMLVDLGRNDVGRVAKYRSVQLSDVMAIERYSHVMHITSNVTGELPAGKDAFDALAACLPAGTVSGAPKVRAMEIIDEIEPHRRGPYAGAVGYIDYGGNMDTCIALRTIVIQDGTAYVQAGAGIVADSDPKMEYQETLNKARGILKAIEITEKRSAAAKSDK</sequence>
<evidence type="ECO:0000256" key="5">
    <source>
        <dbReference type="ARBA" id="ARBA00012266"/>
    </source>
</evidence>
<evidence type="ECO:0000256" key="10">
    <source>
        <dbReference type="ARBA" id="ARBA00022842"/>
    </source>
</evidence>
<name>A0A518C6H1_9BACT</name>
<keyword evidence="11 15" id="KW-0057">Aromatic amino acid biosynthesis</keyword>
<evidence type="ECO:0000256" key="8">
    <source>
        <dbReference type="ARBA" id="ARBA00022723"/>
    </source>
</evidence>
<dbReference type="Proteomes" id="UP000318626">
    <property type="component" value="Chromosome"/>
</dbReference>
<feature type="domain" description="Anthranilate synthase component I N-terminal" evidence="17">
    <location>
        <begin position="29"/>
        <end position="169"/>
    </location>
</feature>
<dbReference type="Gene3D" id="3.60.120.10">
    <property type="entry name" value="Anthranilate synthase"/>
    <property type="match status" value="1"/>
</dbReference>
<dbReference type="PANTHER" id="PTHR11236">
    <property type="entry name" value="AMINOBENZOATE/ANTHRANILATE SYNTHASE"/>
    <property type="match status" value="1"/>
</dbReference>
<dbReference type="KEGG" id="bvo:Pan97_18410"/>
<comment type="subunit">
    <text evidence="4 15">Heterotetramer consisting of two non-identical subunits: a beta subunit (TrpG) and a large alpha subunit (TrpE).</text>
</comment>
<evidence type="ECO:0000256" key="6">
    <source>
        <dbReference type="ARBA" id="ARBA00020653"/>
    </source>
</evidence>
<dbReference type="InterPro" id="IPR006805">
    <property type="entry name" value="Anth_synth_I_N"/>
</dbReference>
<dbReference type="OrthoDB" id="9803598at2"/>
<dbReference type="GO" id="GO:0000162">
    <property type="term" value="P:L-tryptophan biosynthetic process"/>
    <property type="evidence" value="ECO:0007669"/>
    <property type="project" value="UniProtKB-UniPathway"/>
</dbReference>
<keyword evidence="8 15" id="KW-0479">Metal-binding</keyword>
<evidence type="ECO:0000256" key="11">
    <source>
        <dbReference type="ARBA" id="ARBA00023141"/>
    </source>
</evidence>
<evidence type="ECO:0000256" key="2">
    <source>
        <dbReference type="ARBA" id="ARBA00004873"/>
    </source>
</evidence>
<feature type="domain" description="Chorismate-utilising enzyme C-terminal" evidence="16">
    <location>
        <begin position="229"/>
        <end position="482"/>
    </location>
</feature>
<protein>
    <recommendedName>
        <fullName evidence="6 15">Anthranilate synthase component 1</fullName>
        <ecNumber evidence="5 15">4.1.3.27</ecNumber>
    </recommendedName>
</protein>
<dbReference type="PRINTS" id="PR00095">
    <property type="entry name" value="ANTSNTHASEI"/>
</dbReference>
<dbReference type="InterPro" id="IPR019999">
    <property type="entry name" value="Anth_synth_I-like"/>
</dbReference>
<dbReference type="Pfam" id="PF04715">
    <property type="entry name" value="Anth_synt_I_N"/>
    <property type="match status" value="1"/>
</dbReference>
<evidence type="ECO:0000256" key="9">
    <source>
        <dbReference type="ARBA" id="ARBA00022822"/>
    </source>
</evidence>
<dbReference type="InterPro" id="IPR005801">
    <property type="entry name" value="ADC_synthase"/>
</dbReference>
<dbReference type="Pfam" id="PF00425">
    <property type="entry name" value="Chorismate_bind"/>
    <property type="match status" value="1"/>
</dbReference>
<comment type="similarity">
    <text evidence="3 15">Belongs to the anthranilate synthase component I family.</text>
</comment>
<reference evidence="19" key="1">
    <citation type="submission" date="2019-02" db="EMBL/GenBank/DDBJ databases">
        <title>Deep-cultivation of Planctomycetes and their phenomic and genomic characterization uncovers novel biology.</title>
        <authorList>
            <person name="Wiegand S."/>
            <person name="Jogler M."/>
            <person name="Boedeker C."/>
            <person name="Pinto D."/>
            <person name="Vollmers J."/>
            <person name="Rivas-Marin E."/>
            <person name="Kohn T."/>
            <person name="Peeters S.H."/>
            <person name="Heuer A."/>
            <person name="Rast P."/>
            <person name="Oberbeckmann S."/>
            <person name="Bunk B."/>
            <person name="Jeske O."/>
            <person name="Meyerdierks A."/>
            <person name="Storesund J.E."/>
            <person name="Kallscheuer N."/>
            <person name="Luecker S."/>
            <person name="Lage O.M."/>
            <person name="Pohl T."/>
            <person name="Merkel B.J."/>
            <person name="Hornburger P."/>
            <person name="Mueller R.-W."/>
            <person name="Bruemmer F."/>
            <person name="Labrenz M."/>
            <person name="Spormann A.M."/>
            <person name="Op den Camp H."/>
            <person name="Overmann J."/>
            <person name="Amann R."/>
            <person name="Jetten M.S.M."/>
            <person name="Mascher T."/>
            <person name="Medema M.H."/>
            <person name="Devos D.P."/>
            <person name="Kaster A.-K."/>
            <person name="Ovreas L."/>
            <person name="Rohde M."/>
            <person name="Galperin M.Y."/>
            <person name="Jogler C."/>
        </authorList>
    </citation>
    <scope>NUCLEOTIDE SEQUENCE [LARGE SCALE GENOMIC DNA]</scope>
    <source>
        <strain evidence="19">Pan97</strain>
    </source>
</reference>
<dbReference type="PANTHER" id="PTHR11236:SF48">
    <property type="entry name" value="ISOCHORISMATE SYNTHASE MENF"/>
    <property type="match status" value="1"/>
</dbReference>
<evidence type="ECO:0000256" key="14">
    <source>
        <dbReference type="ARBA" id="ARBA00047683"/>
    </source>
</evidence>
<keyword evidence="7 15" id="KW-0028">Amino-acid biosynthesis</keyword>
<dbReference type="RefSeq" id="WP_144971743.1">
    <property type="nucleotide sequence ID" value="NZ_CP036289.1"/>
</dbReference>
<accession>A0A518C6H1</accession>
<evidence type="ECO:0000256" key="12">
    <source>
        <dbReference type="ARBA" id="ARBA00023239"/>
    </source>
</evidence>
<dbReference type="GO" id="GO:0046872">
    <property type="term" value="F:metal ion binding"/>
    <property type="evidence" value="ECO:0007669"/>
    <property type="project" value="UniProtKB-KW"/>
</dbReference>
<keyword evidence="19" id="KW-1185">Reference proteome</keyword>
<dbReference type="NCBIfam" id="TIGR00564">
    <property type="entry name" value="trpE_most"/>
    <property type="match status" value="1"/>
</dbReference>
<evidence type="ECO:0000313" key="19">
    <source>
        <dbReference type="Proteomes" id="UP000318626"/>
    </source>
</evidence>
<dbReference type="AlphaFoldDB" id="A0A518C6H1"/>
<dbReference type="UniPathway" id="UPA00035">
    <property type="reaction ID" value="UER00040"/>
</dbReference>
<comment type="pathway">
    <text evidence="2 15">Amino-acid biosynthesis; L-tryptophan biosynthesis; L-tryptophan from chorismate: step 1/5.</text>
</comment>
<keyword evidence="12 15" id="KW-0456">Lyase</keyword>
<organism evidence="18 19">
    <name type="scientific">Bremerella volcania</name>
    <dbReference type="NCBI Taxonomy" id="2527984"/>
    <lineage>
        <taxon>Bacteria</taxon>
        <taxon>Pseudomonadati</taxon>
        <taxon>Planctomycetota</taxon>
        <taxon>Planctomycetia</taxon>
        <taxon>Pirellulales</taxon>
        <taxon>Pirellulaceae</taxon>
        <taxon>Bremerella</taxon>
    </lineage>
</organism>
<keyword evidence="10 15" id="KW-0460">Magnesium</keyword>